<evidence type="ECO:0000256" key="2">
    <source>
        <dbReference type="ARBA" id="ARBA00022679"/>
    </source>
</evidence>
<dbReference type="RefSeq" id="WP_025489593.1">
    <property type="nucleotide sequence ID" value="NZ_JBKVAZ010000002.1"/>
</dbReference>
<dbReference type="SUPFAM" id="SSF53448">
    <property type="entry name" value="Nucleotide-diphospho-sugar transferases"/>
    <property type="match status" value="1"/>
</dbReference>
<proteinExistence type="predicted"/>
<keyword evidence="2 4" id="KW-0808">Transferase</keyword>
<keyword evidence="3" id="KW-0479">Metal-binding</keyword>
<evidence type="ECO:0000256" key="1">
    <source>
        <dbReference type="ARBA" id="ARBA00022676"/>
    </source>
</evidence>
<dbReference type="Proteomes" id="UP000261166">
    <property type="component" value="Unassembled WGS sequence"/>
</dbReference>
<dbReference type="Gene3D" id="3.90.550.10">
    <property type="entry name" value="Spore Coat Polysaccharide Biosynthesis Protein SpsA, Chain A"/>
    <property type="match status" value="1"/>
</dbReference>
<comment type="caution">
    <text evidence="4">The sequence shown here is derived from an EMBL/GenBank/DDBJ whole genome shotgun (WGS) entry which is preliminary data.</text>
</comment>
<accession>A0A3E3J4A6</accession>
<organism evidence="4 5">
    <name type="scientific">Eisenbergiella massiliensis</name>
    <dbReference type="NCBI Taxonomy" id="1720294"/>
    <lineage>
        <taxon>Bacteria</taxon>
        <taxon>Bacillati</taxon>
        <taxon>Bacillota</taxon>
        <taxon>Clostridia</taxon>
        <taxon>Lachnospirales</taxon>
        <taxon>Lachnospiraceae</taxon>
        <taxon>Eisenbergiella</taxon>
    </lineage>
</organism>
<dbReference type="PANTHER" id="PTHR13778">
    <property type="entry name" value="GLYCOSYLTRANSFERASE 8 DOMAIN-CONTAINING PROTEIN"/>
    <property type="match status" value="1"/>
</dbReference>
<dbReference type="CDD" id="cd04194">
    <property type="entry name" value="GT8_A4GalT_like"/>
    <property type="match status" value="1"/>
</dbReference>
<evidence type="ECO:0000256" key="3">
    <source>
        <dbReference type="ARBA" id="ARBA00022723"/>
    </source>
</evidence>
<dbReference type="GO" id="GO:0046872">
    <property type="term" value="F:metal ion binding"/>
    <property type="evidence" value="ECO:0007669"/>
    <property type="project" value="UniProtKB-KW"/>
</dbReference>
<dbReference type="Pfam" id="PF01501">
    <property type="entry name" value="Glyco_transf_8"/>
    <property type="match status" value="1"/>
</dbReference>
<dbReference type="InterPro" id="IPR050748">
    <property type="entry name" value="Glycosyltrans_8_dom-fam"/>
</dbReference>
<dbReference type="InterPro" id="IPR002495">
    <property type="entry name" value="Glyco_trans_8"/>
</dbReference>
<dbReference type="PANTHER" id="PTHR13778:SF47">
    <property type="entry name" value="LIPOPOLYSACCHARIDE 1,3-GALACTOSYLTRANSFERASE"/>
    <property type="match status" value="1"/>
</dbReference>
<dbReference type="AlphaFoldDB" id="A0A3E3J4A6"/>
<protein>
    <submittedName>
        <fullName evidence="4">Glycosyltransferase family 8 protein</fullName>
    </submittedName>
</protein>
<name>A0A3E3J4A6_9FIRM</name>
<evidence type="ECO:0000313" key="5">
    <source>
        <dbReference type="Proteomes" id="UP000261166"/>
    </source>
</evidence>
<sequence length="337" mass="39457">MNKYHSSVAHIVYASDDKFAEILGVSLVSLFENSKDMDEIVVYILDSGITDDNKQKLLSVYKTYKRSDIIFIPGKNISEKLSMNVAVVQGSLSQYARLFVSSDLPKELNRVLYLDCDIVVKESIRELWNLDLHGKMIGALMDAFSKHYRKNIDLEPNDIMFNSGVMLIDLEKWRRDEVEEKLLKFIRVRNGRIQQGDQGALNAVLSHDTYCFEPRFNSVTIFYDFTYRKMLIYRKPPEFYAGREIREAVERPSIIHFTTSFLSKRAWMNGCKHRYVGEWMKYKKMSPWKDKLLWEDNRPQWKQTGAKVLMKMPRNLAVGLAGLMQVYGRPWMNRMKG</sequence>
<dbReference type="InterPro" id="IPR029044">
    <property type="entry name" value="Nucleotide-diphossugar_trans"/>
</dbReference>
<dbReference type="OrthoDB" id="9798746at2"/>
<gene>
    <name evidence="4" type="ORF">DWY69_03445</name>
</gene>
<dbReference type="EMBL" id="QVLU01000002">
    <property type="protein sequence ID" value="RGE74145.1"/>
    <property type="molecule type" value="Genomic_DNA"/>
</dbReference>
<evidence type="ECO:0000313" key="4">
    <source>
        <dbReference type="EMBL" id="RGE74145.1"/>
    </source>
</evidence>
<keyword evidence="1" id="KW-0328">Glycosyltransferase</keyword>
<reference evidence="4 5" key="1">
    <citation type="submission" date="2018-08" db="EMBL/GenBank/DDBJ databases">
        <title>A genome reference for cultivated species of the human gut microbiota.</title>
        <authorList>
            <person name="Zou Y."/>
            <person name="Xue W."/>
            <person name="Luo G."/>
        </authorList>
    </citation>
    <scope>NUCLEOTIDE SEQUENCE [LARGE SCALE GENOMIC DNA]</scope>
    <source>
        <strain evidence="4 5">AF26-4BH</strain>
    </source>
</reference>
<dbReference type="GO" id="GO:0016757">
    <property type="term" value="F:glycosyltransferase activity"/>
    <property type="evidence" value="ECO:0007669"/>
    <property type="project" value="UniProtKB-KW"/>
</dbReference>